<feature type="region of interest" description="Disordered" evidence="1">
    <location>
        <begin position="1"/>
        <end position="24"/>
    </location>
</feature>
<dbReference type="AlphaFoldDB" id="A0A6H2H6G8"/>
<feature type="compositionally biased region" description="Low complexity" evidence="1">
    <location>
        <begin position="9"/>
        <end position="23"/>
    </location>
</feature>
<dbReference type="SUPFAM" id="SSF48371">
    <property type="entry name" value="ARM repeat"/>
    <property type="match status" value="1"/>
</dbReference>
<keyword evidence="3" id="KW-1185">Reference proteome</keyword>
<dbReference type="InterPro" id="IPR016024">
    <property type="entry name" value="ARM-type_fold"/>
</dbReference>
<name>A0A6H2H6G8_9BURK</name>
<dbReference type="KEGG" id="pvac:HC248_00359"/>
<accession>A0A6H2H6G8</accession>
<organism evidence="2 3">
    <name type="scientific">Polaromonas vacuolata</name>
    <dbReference type="NCBI Taxonomy" id="37448"/>
    <lineage>
        <taxon>Bacteria</taxon>
        <taxon>Pseudomonadati</taxon>
        <taxon>Pseudomonadota</taxon>
        <taxon>Betaproteobacteria</taxon>
        <taxon>Burkholderiales</taxon>
        <taxon>Comamonadaceae</taxon>
        <taxon>Polaromonas</taxon>
    </lineage>
</organism>
<proteinExistence type="predicted"/>
<evidence type="ECO:0000313" key="2">
    <source>
        <dbReference type="EMBL" id="QJC55096.1"/>
    </source>
</evidence>
<evidence type="ECO:0000256" key="1">
    <source>
        <dbReference type="SAM" id="MobiDB-lite"/>
    </source>
</evidence>
<protein>
    <submittedName>
        <fullName evidence="2">Uncharacterized protein</fullName>
    </submittedName>
</protein>
<sequence length="593" mass="64062">MQPFNSGQSPAHTPASTSSSAPALDVKNSRVSAATPASSLTASVTTLQNIAAPALTSRQVSLVEIDDGSSSSVLNAGDSKLLSSGSSSSLLDTMKLIQQRMEHDCHTGLAVDDFVERYKVELPLLQAAVNNPDTCHHAIYLLNLFLYSRASASNVSPEVAEKTDSIINSLFSCINNTSESTAKLVLACLKNFTNLSPEISAISPEVGAAILGRLRHSAATLATQSSVPSLYAPAMDLLTDMANTSPAHARDVMAAISADPHAKLAIANALINPDYFCYPNSSAGAPMNLLRAVIRQLDNFEDVLNVIPSLKAKVAFVHDYSCASNHFFEPTPRLIATIFDSVKRLSKTDFPLSVALALAAVSQNNKLQIQEYLTAVSAKTDLSQLDKSVLNIFSAAISLADGSSAWLLSTARFTPEQKLIFLANFYQCSELISMDTEDRQYRDLHASNMSEAFKNAARQMIVHASPDTPDEELERLTQVLKNGRDTAPIFVAARGFLEDKIKAGIPEFFTTQIADDANETAILDHTVLRQDYFVLYNTFLSNPRAAVSADFIRTELARIETLAPDMKDVLKTMLNSYVSLPAAKPSSLGESKF</sequence>
<dbReference type="EMBL" id="CP051461">
    <property type="protein sequence ID" value="QJC55096.1"/>
    <property type="molecule type" value="Genomic_DNA"/>
</dbReference>
<evidence type="ECO:0000313" key="3">
    <source>
        <dbReference type="Proteomes" id="UP000502041"/>
    </source>
</evidence>
<gene>
    <name evidence="2" type="ORF">HC248_00359</name>
</gene>
<reference evidence="2 3" key="1">
    <citation type="submission" date="2020-04" db="EMBL/GenBank/DDBJ databases">
        <title>Complete genome of a Psychrophilic, Marine, Gas Vacuolate Bacterium Polaromonas vacuolata KCTC 22033T.</title>
        <authorList>
            <person name="Hwang K."/>
            <person name="Kim K.M."/>
        </authorList>
    </citation>
    <scope>NUCLEOTIDE SEQUENCE [LARGE SCALE GENOMIC DNA]</scope>
    <source>
        <strain evidence="2 3">KCTC 22033</strain>
    </source>
</reference>
<dbReference type="Proteomes" id="UP000502041">
    <property type="component" value="Chromosome"/>
</dbReference>